<evidence type="ECO:0000313" key="2">
    <source>
        <dbReference type="EMBL" id="MBT3142962.1"/>
    </source>
</evidence>
<keyword evidence="3" id="KW-1185">Reference proteome</keyword>
<proteinExistence type="predicted"/>
<reference evidence="2 3" key="1">
    <citation type="submission" date="2021-05" db="EMBL/GenBank/DDBJ databases">
        <title>Draft genomes of marine bacteria isolated from model chitin particles.</title>
        <authorList>
            <person name="Datta M.S."/>
            <person name="Schwartzman J.A."/>
            <person name="Cordero O."/>
        </authorList>
    </citation>
    <scope>NUCLEOTIDE SEQUENCE [LARGE SCALE GENOMIC DNA]</scope>
    <source>
        <strain evidence="2 3">4E07</strain>
    </source>
</reference>
<feature type="transmembrane region" description="Helical" evidence="1">
    <location>
        <begin position="35"/>
        <end position="64"/>
    </location>
</feature>
<dbReference type="Pfam" id="PF10658">
    <property type="entry name" value="DUF2484"/>
    <property type="match status" value="1"/>
</dbReference>
<dbReference type="RefSeq" id="WP_181824713.1">
    <property type="nucleotide sequence ID" value="NZ_JAHHDY010000018.1"/>
</dbReference>
<comment type="caution">
    <text evidence="2">The sequence shown here is derived from an EMBL/GenBank/DDBJ whole genome shotgun (WGS) entry which is preliminary data.</text>
</comment>
<dbReference type="Proteomes" id="UP000763802">
    <property type="component" value="Unassembled WGS sequence"/>
</dbReference>
<dbReference type="EMBL" id="JAHHDY010000018">
    <property type="protein sequence ID" value="MBT3142962.1"/>
    <property type="molecule type" value="Genomic_DNA"/>
</dbReference>
<keyword evidence="1" id="KW-0812">Transmembrane</keyword>
<accession>A0ABS5WUZ6</accession>
<protein>
    <submittedName>
        <fullName evidence="2">DUF2484 family protein</fullName>
    </submittedName>
</protein>
<dbReference type="InterPro" id="IPR018919">
    <property type="entry name" value="DUF2484"/>
</dbReference>
<keyword evidence="1" id="KW-1133">Transmembrane helix</keyword>
<evidence type="ECO:0000256" key="1">
    <source>
        <dbReference type="SAM" id="Phobius"/>
    </source>
</evidence>
<evidence type="ECO:0000313" key="3">
    <source>
        <dbReference type="Proteomes" id="UP000763802"/>
    </source>
</evidence>
<keyword evidence="1" id="KW-0472">Membrane</keyword>
<sequence length="90" mass="9990">MNLAILLASLWVLAATCVAMLPMRYQFLPGSILLALAPVLIGMLGYQFGWMVGLGAFVAFVSMFRNPLLYYARKWTGRETPTLSMDEADL</sequence>
<gene>
    <name evidence="2" type="ORF">KL867_17995</name>
</gene>
<organism evidence="2 3">
    <name type="scientific">Falsiruegeria litorea</name>
    <dbReference type="NCBI Taxonomy" id="1280831"/>
    <lineage>
        <taxon>Bacteria</taxon>
        <taxon>Pseudomonadati</taxon>
        <taxon>Pseudomonadota</taxon>
        <taxon>Alphaproteobacteria</taxon>
        <taxon>Rhodobacterales</taxon>
        <taxon>Roseobacteraceae</taxon>
        <taxon>Falsiruegeria</taxon>
    </lineage>
</organism>
<name>A0ABS5WUZ6_9RHOB</name>